<feature type="transmembrane region" description="Helical" evidence="1">
    <location>
        <begin position="38"/>
        <end position="56"/>
    </location>
</feature>
<keyword evidence="1" id="KW-1133">Transmembrane helix</keyword>
<dbReference type="AlphaFoldDB" id="A0A8H4BMI3"/>
<feature type="transmembrane region" description="Helical" evidence="1">
    <location>
        <begin position="7"/>
        <end position="26"/>
    </location>
</feature>
<sequence>MSKSIHCVEITLISLCGSFTLIKSMYSTPEHIDLAFHLYIFIFSVVVMTQGSILLLQPARCPAIKKSLCFRFRYS</sequence>
<reference evidence="2 3" key="1">
    <citation type="submission" date="2019-09" db="EMBL/GenBank/DDBJ databases">
        <authorList>
            <consortium name="DOE Joint Genome Institute"/>
            <person name="Mondo S.J."/>
            <person name="Navarro-Mendoza M.I."/>
            <person name="Perez-Arques C."/>
            <person name="Panchal S."/>
            <person name="Nicolas F.E."/>
            <person name="Ganguly P."/>
            <person name="Pangilinan J."/>
            <person name="Grigoriev I."/>
            <person name="Heitman J."/>
            <person name="Sanya K."/>
            <person name="Garre V."/>
        </authorList>
    </citation>
    <scope>NUCLEOTIDE SEQUENCE [LARGE SCALE GENOMIC DNA]</scope>
    <source>
        <strain evidence="2 3">MU402</strain>
    </source>
</reference>
<accession>A0A8H4BMI3</accession>
<keyword evidence="1" id="KW-0812">Transmembrane</keyword>
<evidence type="ECO:0000313" key="2">
    <source>
        <dbReference type="EMBL" id="KAF1804705.1"/>
    </source>
</evidence>
<keyword evidence="1" id="KW-0472">Membrane</keyword>
<evidence type="ECO:0000313" key="3">
    <source>
        <dbReference type="Proteomes" id="UP000469890"/>
    </source>
</evidence>
<comment type="caution">
    <text evidence="2">The sequence shown here is derived from an EMBL/GenBank/DDBJ whole genome shotgun (WGS) entry which is preliminary data.</text>
</comment>
<dbReference type="Proteomes" id="UP000469890">
    <property type="component" value="Unassembled WGS sequence"/>
</dbReference>
<gene>
    <name evidence="2" type="ORF">FB192DRAFT_1050919</name>
</gene>
<evidence type="ECO:0000256" key="1">
    <source>
        <dbReference type="SAM" id="Phobius"/>
    </source>
</evidence>
<proteinExistence type="predicted"/>
<protein>
    <submittedName>
        <fullName evidence="2">Uncharacterized protein</fullName>
    </submittedName>
</protein>
<dbReference type="EMBL" id="JAAECE010000002">
    <property type="protein sequence ID" value="KAF1804705.1"/>
    <property type="molecule type" value="Genomic_DNA"/>
</dbReference>
<organism evidence="2 3">
    <name type="scientific">Mucor circinelloides f. lusitanicus</name>
    <name type="common">Mucor racemosus var. lusitanicus</name>
    <dbReference type="NCBI Taxonomy" id="29924"/>
    <lineage>
        <taxon>Eukaryota</taxon>
        <taxon>Fungi</taxon>
        <taxon>Fungi incertae sedis</taxon>
        <taxon>Mucoromycota</taxon>
        <taxon>Mucoromycotina</taxon>
        <taxon>Mucoromycetes</taxon>
        <taxon>Mucorales</taxon>
        <taxon>Mucorineae</taxon>
        <taxon>Mucoraceae</taxon>
        <taxon>Mucor</taxon>
    </lineage>
</organism>
<name>A0A8H4BMI3_MUCCL</name>